<proteinExistence type="predicted"/>
<dbReference type="OrthoDB" id="92161at2759"/>
<dbReference type="AlphaFoldDB" id="T0KAU5"/>
<gene>
    <name evidence="1" type="ORF">CGLO_11508</name>
</gene>
<dbReference type="PANTHER" id="PTHR42695">
    <property type="entry name" value="GLUTAMINE AMIDOTRANSFERASE YLR126C-RELATED"/>
    <property type="match status" value="1"/>
</dbReference>
<comment type="caution">
    <text evidence="1">The sequence shown here is derived from an EMBL/GenBank/DDBJ whole genome shotgun (WGS) entry which is preliminary data.</text>
</comment>
<organism evidence="1 2">
    <name type="scientific">Colletotrichum gloeosporioides (strain Cg-14)</name>
    <name type="common">Anthracnose fungus</name>
    <name type="synonym">Glomerella cingulata</name>
    <dbReference type="NCBI Taxonomy" id="1237896"/>
    <lineage>
        <taxon>Eukaryota</taxon>
        <taxon>Fungi</taxon>
        <taxon>Dikarya</taxon>
        <taxon>Ascomycota</taxon>
        <taxon>Pezizomycotina</taxon>
        <taxon>Sordariomycetes</taxon>
        <taxon>Hypocreomycetidae</taxon>
        <taxon>Glomerellales</taxon>
        <taxon>Glomerellaceae</taxon>
        <taxon>Colletotrichum</taxon>
        <taxon>Colletotrichum gloeosporioides species complex</taxon>
    </lineage>
</organism>
<dbReference type="Gene3D" id="3.40.50.880">
    <property type="match status" value="1"/>
</dbReference>
<evidence type="ECO:0008006" key="3">
    <source>
        <dbReference type="Google" id="ProtNLM"/>
    </source>
</evidence>
<dbReference type="GO" id="GO:0005634">
    <property type="term" value="C:nucleus"/>
    <property type="evidence" value="ECO:0007669"/>
    <property type="project" value="TreeGrafter"/>
</dbReference>
<dbReference type="Proteomes" id="UP000015530">
    <property type="component" value="Unassembled WGS sequence"/>
</dbReference>
<dbReference type="PANTHER" id="PTHR42695:SF5">
    <property type="entry name" value="GLUTAMINE AMIDOTRANSFERASE YLR126C-RELATED"/>
    <property type="match status" value="1"/>
</dbReference>
<dbReference type="eggNOG" id="KOG3179">
    <property type="taxonomic scope" value="Eukaryota"/>
</dbReference>
<name>T0KAU5_COLGC</name>
<dbReference type="STRING" id="1237896.T0KAU5"/>
<dbReference type="HOGENOM" id="CLU_054974_0_0_1"/>
<accession>T0KAU5</accession>
<dbReference type="InterPro" id="IPR044992">
    <property type="entry name" value="ChyE-like"/>
</dbReference>
<evidence type="ECO:0000313" key="1">
    <source>
        <dbReference type="EMBL" id="EQB49179.1"/>
    </source>
</evidence>
<reference evidence="2" key="1">
    <citation type="journal article" date="2013" name="Mol. Plant Microbe Interact.">
        <title>Global aspects of pacC regulation of pathogenicity genes in Colletotrichum gloeosporioides as revealed by transcriptome analysis.</title>
        <authorList>
            <person name="Alkan N."/>
            <person name="Meng X."/>
            <person name="Friedlander G."/>
            <person name="Reuveni E."/>
            <person name="Sukno S."/>
            <person name="Sherman A."/>
            <person name="Thon M."/>
            <person name="Fluhr R."/>
            <person name="Prusky D."/>
        </authorList>
    </citation>
    <scope>NUCLEOTIDE SEQUENCE [LARGE SCALE GENOMIC DNA]</scope>
    <source>
        <strain evidence="2">Cg-14</strain>
    </source>
</reference>
<protein>
    <recommendedName>
        <fullName evidence="3">Glutamine amidotransferase domain-containing protein</fullName>
    </recommendedName>
</protein>
<dbReference type="SUPFAM" id="SSF52317">
    <property type="entry name" value="Class I glutamine amidotransferase-like"/>
    <property type="match status" value="1"/>
</dbReference>
<dbReference type="GO" id="GO:0005829">
    <property type="term" value="C:cytosol"/>
    <property type="evidence" value="ECO:0007669"/>
    <property type="project" value="TreeGrafter"/>
</dbReference>
<dbReference type="EMBL" id="AMYD01002396">
    <property type="protein sequence ID" value="EQB49179.1"/>
    <property type="molecule type" value="Genomic_DNA"/>
</dbReference>
<evidence type="ECO:0000313" key="2">
    <source>
        <dbReference type="Proteomes" id="UP000015530"/>
    </source>
</evidence>
<sequence>MTLTNGASKPYKAAIIQDFSTNKPWGQMTIDATANFIRRGIPHAQVDHYRAADGETLPPAKDYDLFVLTGGTVNLLEEETPEWALRVLDLIRDAGGLPRTKLIAFCWGHQAVHYAFGGVLDLLEEGPRIAVEEMNLTLEGKKLFGKETLLLQKYHKRYISRLAPDFTALAERCEISCSKEKGILTFQGHPDLSREIVRALIDTDDGLYKPSETTHRSPCGKLFSSDTADDGDEVWYKIMDFVSAS</sequence>
<dbReference type="InterPro" id="IPR029062">
    <property type="entry name" value="Class_I_gatase-like"/>
</dbReference>